<evidence type="ECO:0000256" key="4">
    <source>
        <dbReference type="RuleBase" id="RU000411"/>
    </source>
</evidence>
<dbReference type="PANTHER" id="PTHR11461:SF211">
    <property type="entry name" value="GH10112P-RELATED"/>
    <property type="match status" value="1"/>
</dbReference>
<gene>
    <name evidence="7" type="ORF">RI129_001755</name>
</gene>
<evidence type="ECO:0000256" key="5">
    <source>
        <dbReference type="SAM" id="SignalP"/>
    </source>
</evidence>
<dbReference type="InterPro" id="IPR042185">
    <property type="entry name" value="Serpin_sf_2"/>
</dbReference>
<dbReference type="Gene3D" id="2.30.39.10">
    <property type="entry name" value="Alpha-1-antitrypsin, domain 1"/>
    <property type="match status" value="1"/>
</dbReference>
<dbReference type="SMART" id="SM00093">
    <property type="entry name" value="SERPIN"/>
    <property type="match status" value="1"/>
</dbReference>
<protein>
    <recommendedName>
        <fullName evidence="6">Serpin domain-containing protein</fullName>
    </recommendedName>
</protein>
<sequence length="383" mass="43443">MRVLLLIATTFATLFAEDQYLQSNINFSADIYKEVLKSNNGNFIICPVSAHIIMSVMSLGAKGNTAKQLTKAIYLPDDANKTRYMFEKLSSKFETKDPYQLSCANKIYVAQSFTINKNYKEIAVNAFKSDIARINFGDNARAADEINSWVESKTNNKIKKLVQKESLNSDTVLVLVNAMYFHGFWLEEFGNTHGYKMPFYVSKTKSVKVAAFGGRNDFNYYHNEELSAQFLEIPFVGNEVTMTIVLPDNNDKLNRLEWRINDVLAEQPYKVEDVEIQCPKFKMETNIDFKAVLQSLGVTDAFTTLANFGGISDMDLLISEVRQKTFIEVNERGATAAAATASSLSMMSEPGVFFNVNHPFIFFFRHKDHGILFVGRYIDPDLY</sequence>
<dbReference type="PROSITE" id="PS00284">
    <property type="entry name" value="SERPIN"/>
    <property type="match status" value="1"/>
</dbReference>
<evidence type="ECO:0000256" key="1">
    <source>
        <dbReference type="ARBA" id="ARBA00009500"/>
    </source>
</evidence>
<dbReference type="AlphaFoldDB" id="A0AAN7VUK9"/>
<dbReference type="Gene3D" id="3.30.497.10">
    <property type="entry name" value="Antithrombin, subunit I, domain 2"/>
    <property type="match status" value="1"/>
</dbReference>
<evidence type="ECO:0000313" key="7">
    <source>
        <dbReference type="EMBL" id="KAK5650726.1"/>
    </source>
</evidence>
<dbReference type="PANTHER" id="PTHR11461">
    <property type="entry name" value="SERINE PROTEASE INHIBITOR, SERPIN"/>
    <property type="match status" value="1"/>
</dbReference>
<dbReference type="GO" id="GO:0005615">
    <property type="term" value="C:extracellular space"/>
    <property type="evidence" value="ECO:0007669"/>
    <property type="project" value="InterPro"/>
</dbReference>
<dbReference type="InterPro" id="IPR036186">
    <property type="entry name" value="Serpin_sf"/>
</dbReference>
<accession>A0AAN7VUK9</accession>
<evidence type="ECO:0000256" key="3">
    <source>
        <dbReference type="ARBA" id="ARBA00022900"/>
    </source>
</evidence>
<feature type="domain" description="Serpin" evidence="6">
    <location>
        <begin position="29"/>
        <end position="380"/>
    </location>
</feature>
<comment type="similarity">
    <text evidence="1 4">Belongs to the serpin family.</text>
</comment>
<feature type="signal peptide" evidence="5">
    <location>
        <begin position="1"/>
        <end position="16"/>
    </location>
</feature>
<dbReference type="InterPro" id="IPR023796">
    <property type="entry name" value="Serpin_dom"/>
</dbReference>
<dbReference type="GO" id="GO:0004867">
    <property type="term" value="F:serine-type endopeptidase inhibitor activity"/>
    <property type="evidence" value="ECO:0007669"/>
    <property type="project" value="UniProtKB-KW"/>
</dbReference>
<dbReference type="SUPFAM" id="SSF56574">
    <property type="entry name" value="Serpins"/>
    <property type="match status" value="1"/>
</dbReference>
<organism evidence="7 8">
    <name type="scientific">Pyrocoelia pectoralis</name>
    <dbReference type="NCBI Taxonomy" id="417401"/>
    <lineage>
        <taxon>Eukaryota</taxon>
        <taxon>Metazoa</taxon>
        <taxon>Ecdysozoa</taxon>
        <taxon>Arthropoda</taxon>
        <taxon>Hexapoda</taxon>
        <taxon>Insecta</taxon>
        <taxon>Pterygota</taxon>
        <taxon>Neoptera</taxon>
        <taxon>Endopterygota</taxon>
        <taxon>Coleoptera</taxon>
        <taxon>Polyphaga</taxon>
        <taxon>Elateriformia</taxon>
        <taxon>Elateroidea</taxon>
        <taxon>Lampyridae</taxon>
        <taxon>Lampyrinae</taxon>
        <taxon>Pyrocoelia</taxon>
    </lineage>
</organism>
<feature type="chain" id="PRO_5042875368" description="Serpin domain-containing protein" evidence="5">
    <location>
        <begin position="17"/>
        <end position="383"/>
    </location>
</feature>
<dbReference type="InterPro" id="IPR023795">
    <property type="entry name" value="Serpin_CS"/>
</dbReference>
<dbReference type="Proteomes" id="UP001329430">
    <property type="component" value="Chromosome 1"/>
</dbReference>
<evidence type="ECO:0000313" key="8">
    <source>
        <dbReference type="Proteomes" id="UP001329430"/>
    </source>
</evidence>
<keyword evidence="5" id="KW-0732">Signal</keyword>
<dbReference type="EMBL" id="JAVRBK010000001">
    <property type="protein sequence ID" value="KAK5650726.1"/>
    <property type="molecule type" value="Genomic_DNA"/>
</dbReference>
<name>A0AAN7VUK9_9COLE</name>
<proteinExistence type="inferred from homology"/>
<keyword evidence="8" id="KW-1185">Reference proteome</keyword>
<keyword evidence="3" id="KW-0722">Serine protease inhibitor</keyword>
<comment type="caution">
    <text evidence="7">The sequence shown here is derived from an EMBL/GenBank/DDBJ whole genome shotgun (WGS) entry which is preliminary data.</text>
</comment>
<keyword evidence="2" id="KW-0646">Protease inhibitor</keyword>
<dbReference type="InterPro" id="IPR042178">
    <property type="entry name" value="Serpin_sf_1"/>
</dbReference>
<evidence type="ECO:0000256" key="2">
    <source>
        <dbReference type="ARBA" id="ARBA00022690"/>
    </source>
</evidence>
<reference evidence="7 8" key="1">
    <citation type="journal article" date="2024" name="Insects">
        <title>An Improved Chromosome-Level Genome Assembly of the Firefly Pyrocoelia pectoralis.</title>
        <authorList>
            <person name="Fu X."/>
            <person name="Meyer-Rochow V.B."/>
            <person name="Ballantyne L."/>
            <person name="Zhu X."/>
        </authorList>
    </citation>
    <scope>NUCLEOTIDE SEQUENCE [LARGE SCALE GENOMIC DNA]</scope>
    <source>
        <strain evidence="7">XCY_ONT2</strain>
    </source>
</reference>
<evidence type="ECO:0000259" key="6">
    <source>
        <dbReference type="SMART" id="SM00093"/>
    </source>
</evidence>
<dbReference type="InterPro" id="IPR000215">
    <property type="entry name" value="Serpin_fam"/>
</dbReference>
<dbReference type="Pfam" id="PF00079">
    <property type="entry name" value="Serpin"/>
    <property type="match status" value="1"/>
</dbReference>